<dbReference type="InterPro" id="IPR014327">
    <property type="entry name" value="RNA_pol_sigma70_bacteroid"/>
</dbReference>
<proteinExistence type="inferred from homology"/>
<dbReference type="PANTHER" id="PTHR43133">
    <property type="entry name" value="RNA POLYMERASE ECF-TYPE SIGMA FACTO"/>
    <property type="match status" value="1"/>
</dbReference>
<keyword evidence="3" id="KW-0731">Sigma factor</keyword>
<dbReference type="GO" id="GO:0016987">
    <property type="term" value="F:sigma factor activity"/>
    <property type="evidence" value="ECO:0007669"/>
    <property type="project" value="UniProtKB-KW"/>
</dbReference>
<evidence type="ECO:0000256" key="2">
    <source>
        <dbReference type="ARBA" id="ARBA00023015"/>
    </source>
</evidence>
<dbReference type="InterPro" id="IPR039425">
    <property type="entry name" value="RNA_pol_sigma-70-like"/>
</dbReference>
<dbReference type="Gene3D" id="1.10.10.10">
    <property type="entry name" value="Winged helix-like DNA-binding domain superfamily/Winged helix DNA-binding domain"/>
    <property type="match status" value="1"/>
</dbReference>
<accession>A0A1T5P4L7</accession>
<evidence type="ECO:0000256" key="4">
    <source>
        <dbReference type="ARBA" id="ARBA00023163"/>
    </source>
</evidence>
<dbReference type="Proteomes" id="UP000190166">
    <property type="component" value="Unassembled WGS sequence"/>
</dbReference>
<dbReference type="SUPFAM" id="SSF88946">
    <property type="entry name" value="Sigma2 domain of RNA polymerase sigma factors"/>
    <property type="match status" value="1"/>
</dbReference>
<keyword evidence="8" id="KW-1185">Reference proteome</keyword>
<dbReference type="NCBIfam" id="TIGR02937">
    <property type="entry name" value="sigma70-ECF"/>
    <property type="match status" value="1"/>
</dbReference>
<dbReference type="Gene3D" id="1.10.1740.10">
    <property type="match status" value="1"/>
</dbReference>
<dbReference type="GO" id="GO:0006352">
    <property type="term" value="P:DNA-templated transcription initiation"/>
    <property type="evidence" value="ECO:0007669"/>
    <property type="project" value="InterPro"/>
</dbReference>
<evidence type="ECO:0000259" key="5">
    <source>
        <dbReference type="Pfam" id="PF04542"/>
    </source>
</evidence>
<dbReference type="InterPro" id="IPR036388">
    <property type="entry name" value="WH-like_DNA-bd_sf"/>
</dbReference>
<dbReference type="Pfam" id="PF08281">
    <property type="entry name" value="Sigma70_r4_2"/>
    <property type="match status" value="1"/>
</dbReference>
<protein>
    <submittedName>
        <fullName evidence="7">RNA polymerase sigma-70 factor, ECF subfamily</fullName>
    </submittedName>
</protein>
<dbReference type="AlphaFoldDB" id="A0A1T5P4L7"/>
<evidence type="ECO:0000313" key="7">
    <source>
        <dbReference type="EMBL" id="SKD07661.1"/>
    </source>
</evidence>
<dbReference type="STRING" id="393003.SAMN05660461_3749"/>
<dbReference type="InterPro" id="IPR007627">
    <property type="entry name" value="RNA_pol_sigma70_r2"/>
</dbReference>
<evidence type="ECO:0000259" key="6">
    <source>
        <dbReference type="Pfam" id="PF08281"/>
    </source>
</evidence>
<organism evidence="7 8">
    <name type="scientific">Chitinophaga ginsengisegetis</name>
    <dbReference type="NCBI Taxonomy" id="393003"/>
    <lineage>
        <taxon>Bacteria</taxon>
        <taxon>Pseudomonadati</taxon>
        <taxon>Bacteroidota</taxon>
        <taxon>Chitinophagia</taxon>
        <taxon>Chitinophagales</taxon>
        <taxon>Chitinophagaceae</taxon>
        <taxon>Chitinophaga</taxon>
    </lineage>
</organism>
<dbReference type="SUPFAM" id="SSF88659">
    <property type="entry name" value="Sigma3 and sigma4 domains of RNA polymerase sigma factors"/>
    <property type="match status" value="1"/>
</dbReference>
<dbReference type="EMBL" id="FUZZ01000003">
    <property type="protein sequence ID" value="SKD07661.1"/>
    <property type="molecule type" value="Genomic_DNA"/>
</dbReference>
<dbReference type="PANTHER" id="PTHR43133:SF46">
    <property type="entry name" value="RNA POLYMERASE SIGMA-70 FACTOR ECF SUBFAMILY"/>
    <property type="match status" value="1"/>
</dbReference>
<reference evidence="7 8" key="1">
    <citation type="submission" date="2017-02" db="EMBL/GenBank/DDBJ databases">
        <authorList>
            <person name="Peterson S.W."/>
        </authorList>
    </citation>
    <scope>NUCLEOTIDE SEQUENCE [LARGE SCALE GENOMIC DNA]</scope>
    <source>
        <strain evidence="7 8">DSM 18108</strain>
    </source>
</reference>
<dbReference type="NCBIfam" id="TIGR02985">
    <property type="entry name" value="Sig70_bacteroi1"/>
    <property type="match status" value="1"/>
</dbReference>
<comment type="similarity">
    <text evidence="1">Belongs to the sigma-70 factor family. ECF subfamily.</text>
</comment>
<keyword evidence="2" id="KW-0805">Transcription regulation</keyword>
<keyword evidence="4" id="KW-0804">Transcription</keyword>
<evidence type="ECO:0000256" key="1">
    <source>
        <dbReference type="ARBA" id="ARBA00010641"/>
    </source>
</evidence>
<dbReference type="RefSeq" id="WP_079471043.1">
    <property type="nucleotide sequence ID" value="NZ_FUZZ01000003.1"/>
</dbReference>
<gene>
    <name evidence="7" type="ORF">SAMN05660461_3749</name>
</gene>
<dbReference type="InterPro" id="IPR013324">
    <property type="entry name" value="RNA_pol_sigma_r3/r4-like"/>
</dbReference>
<sequence length="200" mass="23458">MEYRLLSDKQLLEECTKNNLKAFNTLFDRYFGRLYNYALGYVKDEYFAEEAIMDLMMWIWDKRHTLQIEGEFKPYIFRAAKNATIKAIRKKAVSIAPIEFIENNLSFVATPADHQLDTRELEAKYHFHLDSLSPQRKIVFQMSREGDLSHAEIANDLNISINTVKNHIKFSLNHFRKQLNNHSDTVLPALTGFLLLFLHS</sequence>
<feature type="domain" description="RNA polymerase sigma factor 70 region 4 type 2" evidence="6">
    <location>
        <begin position="129"/>
        <end position="172"/>
    </location>
</feature>
<feature type="domain" description="RNA polymerase sigma-70 region 2" evidence="5">
    <location>
        <begin position="26"/>
        <end position="92"/>
    </location>
</feature>
<evidence type="ECO:0000313" key="8">
    <source>
        <dbReference type="Proteomes" id="UP000190166"/>
    </source>
</evidence>
<dbReference type="GO" id="GO:0003677">
    <property type="term" value="F:DNA binding"/>
    <property type="evidence" value="ECO:0007669"/>
    <property type="project" value="InterPro"/>
</dbReference>
<dbReference type="InterPro" id="IPR013249">
    <property type="entry name" value="RNA_pol_sigma70_r4_t2"/>
</dbReference>
<name>A0A1T5P4L7_9BACT</name>
<dbReference type="Pfam" id="PF04542">
    <property type="entry name" value="Sigma70_r2"/>
    <property type="match status" value="1"/>
</dbReference>
<dbReference type="InterPro" id="IPR014284">
    <property type="entry name" value="RNA_pol_sigma-70_dom"/>
</dbReference>
<evidence type="ECO:0000256" key="3">
    <source>
        <dbReference type="ARBA" id="ARBA00023082"/>
    </source>
</evidence>
<dbReference type="InterPro" id="IPR013325">
    <property type="entry name" value="RNA_pol_sigma_r2"/>
</dbReference>